<dbReference type="Proteomes" id="UP000034846">
    <property type="component" value="Unassembled WGS sequence"/>
</dbReference>
<comment type="caution">
    <text evidence="1">The sequence shown here is derived from an EMBL/GenBank/DDBJ whole genome shotgun (WGS) entry which is preliminary data.</text>
</comment>
<name>A0A0G1XCK1_9BACT</name>
<accession>A0A0G1XCK1</accession>
<reference evidence="1 2" key="1">
    <citation type="journal article" date="2015" name="Nature">
        <title>rRNA introns, odd ribosomes, and small enigmatic genomes across a large radiation of phyla.</title>
        <authorList>
            <person name="Brown C.T."/>
            <person name="Hug L.A."/>
            <person name="Thomas B.C."/>
            <person name="Sharon I."/>
            <person name="Castelle C.J."/>
            <person name="Singh A."/>
            <person name="Wilkins M.J."/>
            <person name="Williams K.H."/>
            <person name="Banfield J.F."/>
        </authorList>
    </citation>
    <scope>NUCLEOTIDE SEQUENCE [LARGE SCALE GENOMIC DNA]</scope>
</reference>
<organism evidence="1 2">
    <name type="scientific">Candidatus Uhrbacteria bacterium GW2011_GWD2_52_7</name>
    <dbReference type="NCBI Taxonomy" id="1618989"/>
    <lineage>
        <taxon>Bacteria</taxon>
        <taxon>Candidatus Uhriibacteriota</taxon>
    </lineage>
</organism>
<dbReference type="EMBL" id="LCRD01000064">
    <property type="protein sequence ID" value="KKW28676.1"/>
    <property type="molecule type" value="Genomic_DNA"/>
</dbReference>
<dbReference type="AlphaFoldDB" id="A0A0G1XCK1"/>
<protein>
    <submittedName>
        <fullName evidence="1">Uncharacterized protein</fullName>
    </submittedName>
</protein>
<sequence length="31" mass="3162">MNTAEPPSLASDGVGAEELPVEVLGLTHVID</sequence>
<evidence type="ECO:0000313" key="1">
    <source>
        <dbReference type="EMBL" id="KKW28676.1"/>
    </source>
</evidence>
<gene>
    <name evidence="1" type="ORF">UY72_C0064G0004</name>
</gene>
<proteinExistence type="predicted"/>
<evidence type="ECO:0000313" key="2">
    <source>
        <dbReference type="Proteomes" id="UP000034846"/>
    </source>
</evidence>